<proteinExistence type="predicted"/>
<feature type="compositionally biased region" description="Polar residues" evidence="1">
    <location>
        <begin position="84"/>
        <end position="100"/>
    </location>
</feature>
<reference evidence="2 3" key="1">
    <citation type="submission" date="2019-05" db="EMBL/GenBank/DDBJ databases">
        <title>Another draft genome of Portunus trituberculatus and its Hox gene families provides insights of decapod evolution.</title>
        <authorList>
            <person name="Jeong J.-H."/>
            <person name="Song I."/>
            <person name="Kim S."/>
            <person name="Choi T."/>
            <person name="Kim D."/>
            <person name="Ryu S."/>
            <person name="Kim W."/>
        </authorList>
    </citation>
    <scope>NUCLEOTIDE SEQUENCE [LARGE SCALE GENOMIC DNA]</scope>
    <source>
        <tissue evidence="2">Muscle</tissue>
    </source>
</reference>
<evidence type="ECO:0000313" key="3">
    <source>
        <dbReference type="Proteomes" id="UP000324222"/>
    </source>
</evidence>
<evidence type="ECO:0000313" key="2">
    <source>
        <dbReference type="EMBL" id="MPC38970.1"/>
    </source>
</evidence>
<feature type="region of interest" description="Disordered" evidence="1">
    <location>
        <begin position="1"/>
        <end position="100"/>
    </location>
</feature>
<sequence>MILKGGEDSSLNPYGTPSPSSFPPNVPPWPQRNQRNASPHELRNKEGGRRRLGPAPCTPTLPGWRDSAGCKTHDPPRHMRTLLSDASNYSDKVNKVHQQT</sequence>
<dbReference type="EMBL" id="VSRR010004224">
    <property type="protein sequence ID" value="MPC38970.1"/>
    <property type="molecule type" value="Genomic_DNA"/>
</dbReference>
<organism evidence="2 3">
    <name type="scientific">Portunus trituberculatus</name>
    <name type="common">Swimming crab</name>
    <name type="synonym">Neptunus trituberculatus</name>
    <dbReference type="NCBI Taxonomy" id="210409"/>
    <lineage>
        <taxon>Eukaryota</taxon>
        <taxon>Metazoa</taxon>
        <taxon>Ecdysozoa</taxon>
        <taxon>Arthropoda</taxon>
        <taxon>Crustacea</taxon>
        <taxon>Multicrustacea</taxon>
        <taxon>Malacostraca</taxon>
        <taxon>Eumalacostraca</taxon>
        <taxon>Eucarida</taxon>
        <taxon>Decapoda</taxon>
        <taxon>Pleocyemata</taxon>
        <taxon>Brachyura</taxon>
        <taxon>Eubrachyura</taxon>
        <taxon>Portunoidea</taxon>
        <taxon>Portunidae</taxon>
        <taxon>Portuninae</taxon>
        <taxon>Portunus</taxon>
    </lineage>
</organism>
<comment type="caution">
    <text evidence="2">The sequence shown here is derived from an EMBL/GenBank/DDBJ whole genome shotgun (WGS) entry which is preliminary data.</text>
</comment>
<protein>
    <submittedName>
        <fullName evidence="2">Uncharacterized protein</fullName>
    </submittedName>
</protein>
<feature type="compositionally biased region" description="Basic and acidic residues" evidence="1">
    <location>
        <begin position="38"/>
        <end position="49"/>
    </location>
</feature>
<feature type="compositionally biased region" description="Pro residues" evidence="1">
    <location>
        <begin position="20"/>
        <end position="30"/>
    </location>
</feature>
<evidence type="ECO:0000256" key="1">
    <source>
        <dbReference type="SAM" id="MobiDB-lite"/>
    </source>
</evidence>
<accession>A0A5B7EVE3</accession>
<dbReference type="Proteomes" id="UP000324222">
    <property type="component" value="Unassembled WGS sequence"/>
</dbReference>
<dbReference type="AlphaFoldDB" id="A0A5B7EVE3"/>
<gene>
    <name evidence="2" type="ORF">E2C01_032489</name>
</gene>
<keyword evidence="3" id="KW-1185">Reference proteome</keyword>
<name>A0A5B7EVE3_PORTR</name>